<dbReference type="AlphaFoldDB" id="A0A732GU08"/>
<keyword evidence="1" id="KW-0812">Transmembrane</keyword>
<gene>
    <name evidence="2" type="ORF">G4G51_003005</name>
</gene>
<organism evidence="2">
    <name type="scientific">Salmonella dublin</name>
    <dbReference type="NCBI Taxonomy" id="98360"/>
    <lineage>
        <taxon>Bacteria</taxon>
        <taxon>Pseudomonadati</taxon>
        <taxon>Pseudomonadota</taxon>
        <taxon>Gammaproteobacteria</taxon>
        <taxon>Enterobacterales</taxon>
        <taxon>Enterobacteriaceae</taxon>
        <taxon>Salmonella</taxon>
    </lineage>
</organism>
<proteinExistence type="predicted"/>
<dbReference type="EMBL" id="DAASCL010000025">
    <property type="protein sequence ID" value="HAE4978447.1"/>
    <property type="molecule type" value="Genomic_DNA"/>
</dbReference>
<keyword evidence="1" id="KW-0472">Membrane</keyword>
<evidence type="ECO:0000256" key="1">
    <source>
        <dbReference type="SAM" id="Phobius"/>
    </source>
</evidence>
<reference evidence="2" key="2">
    <citation type="submission" date="2018-07" db="EMBL/GenBank/DDBJ databases">
        <authorList>
            <consortium name="NCBI Pathogen Detection Project"/>
        </authorList>
    </citation>
    <scope>NUCLEOTIDE SEQUENCE</scope>
    <source>
        <strain evidence="2">10-1049</strain>
    </source>
</reference>
<sequence>MAIENMPYCRAIPVTFLSLHVSIHPVCMVVKIGGLTKFIFLLILIISQLMAKAIPVRGARF</sequence>
<feature type="transmembrane region" description="Helical" evidence="1">
    <location>
        <begin position="38"/>
        <end position="56"/>
    </location>
</feature>
<keyword evidence="1" id="KW-1133">Transmembrane helix</keyword>
<reference evidence="2" key="1">
    <citation type="journal article" date="2018" name="Genome Biol.">
        <title>SKESA: strategic k-mer extension for scrupulous assemblies.</title>
        <authorList>
            <person name="Souvorov A."/>
            <person name="Agarwala R."/>
            <person name="Lipman D.J."/>
        </authorList>
    </citation>
    <scope>NUCLEOTIDE SEQUENCE</scope>
    <source>
        <strain evidence="2">10-1049</strain>
    </source>
</reference>
<name>A0A732GU08_SALDU</name>
<protein>
    <submittedName>
        <fullName evidence="2">Uncharacterized protein</fullName>
    </submittedName>
</protein>
<evidence type="ECO:0000313" key="2">
    <source>
        <dbReference type="EMBL" id="HAE4978447.1"/>
    </source>
</evidence>
<comment type="caution">
    <text evidence="2">The sequence shown here is derived from an EMBL/GenBank/DDBJ whole genome shotgun (WGS) entry which is preliminary data.</text>
</comment>
<accession>A0A732GU08</accession>